<sequence>MHKALNSTRPTWQPSSFPGPRRPFTPPVSPHTGQEQVTVPSPGQSTTYVLLTRKGAAVEPVSSQTDLPPPASLQDFKRGTQPVLISSKQDAVNWDQNAILLEGRKKHLQESVNILGVEFDSGFTYTSHVRKVAKDAAWKLAASDASRTFWTLRESAKSKVTSPLRDGILAPPHGPPDPVIPRPP</sequence>
<dbReference type="Proteomes" id="UP000770661">
    <property type="component" value="Unassembled WGS sequence"/>
</dbReference>
<accession>A0A8J4YGK7</accession>
<feature type="compositionally biased region" description="Polar residues" evidence="1">
    <location>
        <begin position="31"/>
        <end position="44"/>
    </location>
</feature>
<protein>
    <submittedName>
        <fullName evidence="2">Uncharacterized protein</fullName>
    </submittedName>
</protein>
<evidence type="ECO:0000256" key="1">
    <source>
        <dbReference type="SAM" id="MobiDB-lite"/>
    </source>
</evidence>
<feature type="compositionally biased region" description="Polar residues" evidence="1">
    <location>
        <begin position="1"/>
        <end position="16"/>
    </location>
</feature>
<feature type="region of interest" description="Disordered" evidence="1">
    <location>
        <begin position="156"/>
        <end position="184"/>
    </location>
</feature>
<reference evidence="2" key="1">
    <citation type="submission" date="2020-07" db="EMBL/GenBank/DDBJ databases">
        <title>The High-quality genome of the commercially important snow crab, Chionoecetes opilio.</title>
        <authorList>
            <person name="Jeong J.-H."/>
            <person name="Ryu S."/>
        </authorList>
    </citation>
    <scope>NUCLEOTIDE SEQUENCE</scope>
    <source>
        <strain evidence="2">MADBK_172401_WGS</strain>
        <tissue evidence="2">Digestive gland</tissue>
    </source>
</reference>
<proteinExistence type="predicted"/>
<organism evidence="2 3">
    <name type="scientific">Chionoecetes opilio</name>
    <name type="common">Atlantic snow crab</name>
    <name type="synonym">Cancer opilio</name>
    <dbReference type="NCBI Taxonomy" id="41210"/>
    <lineage>
        <taxon>Eukaryota</taxon>
        <taxon>Metazoa</taxon>
        <taxon>Ecdysozoa</taxon>
        <taxon>Arthropoda</taxon>
        <taxon>Crustacea</taxon>
        <taxon>Multicrustacea</taxon>
        <taxon>Malacostraca</taxon>
        <taxon>Eumalacostraca</taxon>
        <taxon>Eucarida</taxon>
        <taxon>Decapoda</taxon>
        <taxon>Pleocyemata</taxon>
        <taxon>Brachyura</taxon>
        <taxon>Eubrachyura</taxon>
        <taxon>Majoidea</taxon>
        <taxon>Majidae</taxon>
        <taxon>Chionoecetes</taxon>
    </lineage>
</organism>
<evidence type="ECO:0000313" key="2">
    <source>
        <dbReference type="EMBL" id="KAG0726892.1"/>
    </source>
</evidence>
<feature type="region of interest" description="Disordered" evidence="1">
    <location>
        <begin position="1"/>
        <end position="44"/>
    </location>
</feature>
<gene>
    <name evidence="2" type="ORF">GWK47_035680</name>
</gene>
<dbReference type="AlphaFoldDB" id="A0A8J4YGK7"/>
<feature type="compositionally biased region" description="Pro residues" evidence="1">
    <location>
        <begin position="172"/>
        <end position="184"/>
    </location>
</feature>
<keyword evidence="3" id="KW-1185">Reference proteome</keyword>
<evidence type="ECO:0000313" key="3">
    <source>
        <dbReference type="Proteomes" id="UP000770661"/>
    </source>
</evidence>
<dbReference type="EMBL" id="JACEEZ010003895">
    <property type="protein sequence ID" value="KAG0726892.1"/>
    <property type="molecule type" value="Genomic_DNA"/>
</dbReference>
<feature type="compositionally biased region" description="Pro residues" evidence="1">
    <location>
        <begin position="20"/>
        <end position="29"/>
    </location>
</feature>
<dbReference type="OrthoDB" id="6378051at2759"/>
<name>A0A8J4YGK7_CHIOP</name>
<comment type="caution">
    <text evidence="2">The sequence shown here is derived from an EMBL/GenBank/DDBJ whole genome shotgun (WGS) entry which is preliminary data.</text>
</comment>